<evidence type="ECO:0000256" key="1">
    <source>
        <dbReference type="SAM" id="Phobius"/>
    </source>
</evidence>
<proteinExistence type="predicted"/>
<protein>
    <submittedName>
        <fullName evidence="2">Sodium:solute symporter family protein</fullName>
    </submittedName>
</protein>
<organism evidence="2">
    <name type="scientific">Streptomyces sp. SID7499</name>
    <dbReference type="NCBI Taxonomy" id="2706086"/>
    <lineage>
        <taxon>Bacteria</taxon>
        <taxon>Bacillati</taxon>
        <taxon>Actinomycetota</taxon>
        <taxon>Actinomycetes</taxon>
        <taxon>Kitasatosporales</taxon>
        <taxon>Streptomycetaceae</taxon>
        <taxon>Streptomyces</taxon>
    </lineage>
</organism>
<name>A0A6G3X2J7_9ACTN</name>
<dbReference type="AlphaFoldDB" id="A0A6G3X2J7"/>
<keyword evidence="1" id="KW-0812">Transmembrane</keyword>
<comment type="caution">
    <text evidence="2">The sequence shown here is derived from an EMBL/GenBank/DDBJ whole genome shotgun (WGS) entry which is preliminary data.</text>
</comment>
<keyword evidence="1" id="KW-1133">Transmembrane helix</keyword>
<keyword evidence="1" id="KW-0472">Membrane</keyword>
<feature type="transmembrane region" description="Helical" evidence="1">
    <location>
        <begin position="34"/>
        <end position="58"/>
    </location>
</feature>
<feature type="non-terminal residue" evidence="2">
    <location>
        <position position="77"/>
    </location>
</feature>
<reference evidence="2" key="1">
    <citation type="submission" date="2020-01" db="EMBL/GenBank/DDBJ databases">
        <title>Insect and environment-associated Actinomycetes.</title>
        <authorList>
            <person name="Currrie C."/>
            <person name="Chevrette M."/>
            <person name="Carlson C."/>
            <person name="Stubbendieck R."/>
            <person name="Wendt-Pienkowski E."/>
        </authorList>
    </citation>
    <scope>NUCLEOTIDE SEQUENCE</scope>
    <source>
        <strain evidence="2">SID7499</strain>
    </source>
</reference>
<dbReference type="EMBL" id="JAAGMN010003870">
    <property type="protein sequence ID" value="NEE11914.1"/>
    <property type="molecule type" value="Genomic_DNA"/>
</dbReference>
<sequence length="77" mass="8247">YGPFLDRLVTEKSDWLTLPGHGGDGSGGSGLGELWFISTTLLNSLTVVIFPTTVAGYLGARNADALRRNAMYLPAYN</sequence>
<accession>A0A6G3X2J7</accession>
<feature type="non-terminal residue" evidence="2">
    <location>
        <position position="1"/>
    </location>
</feature>
<evidence type="ECO:0000313" key="2">
    <source>
        <dbReference type="EMBL" id="NEE11914.1"/>
    </source>
</evidence>
<gene>
    <name evidence="2" type="ORF">G3M58_36340</name>
</gene>